<dbReference type="OrthoDB" id="3620552at2"/>
<dbReference type="RefSeq" id="WP_137816258.1">
    <property type="nucleotide sequence ID" value="NZ_BJFL01000038.1"/>
</dbReference>
<protein>
    <recommendedName>
        <fullName evidence="5">TIGR04222 domain-containing membrane protein</fullName>
    </recommendedName>
</protein>
<proteinExistence type="predicted"/>
<feature type="compositionally biased region" description="Basic and acidic residues" evidence="1">
    <location>
        <begin position="214"/>
        <end position="229"/>
    </location>
</feature>
<organism evidence="3 4">
    <name type="scientific">Gandjariella thermophila</name>
    <dbReference type="NCBI Taxonomy" id="1931992"/>
    <lineage>
        <taxon>Bacteria</taxon>
        <taxon>Bacillati</taxon>
        <taxon>Actinomycetota</taxon>
        <taxon>Actinomycetes</taxon>
        <taxon>Pseudonocardiales</taxon>
        <taxon>Pseudonocardiaceae</taxon>
        <taxon>Gandjariella</taxon>
    </lineage>
</organism>
<reference evidence="4" key="1">
    <citation type="submission" date="2019-04" db="EMBL/GenBank/DDBJ databases">
        <title>Draft genome sequence of Pseudonocardiaceae bacterium SL3-2-4.</title>
        <authorList>
            <person name="Ningsih F."/>
            <person name="Yokota A."/>
            <person name="Sakai Y."/>
            <person name="Nanatani K."/>
            <person name="Yabe S."/>
            <person name="Oetari A."/>
            <person name="Sjamsuridzal W."/>
        </authorList>
    </citation>
    <scope>NUCLEOTIDE SEQUENCE [LARGE SCALE GENOMIC DNA]</scope>
    <source>
        <strain evidence="4">SL3-2-4</strain>
    </source>
</reference>
<keyword evidence="2" id="KW-0472">Membrane</keyword>
<dbReference type="Proteomes" id="UP000298860">
    <property type="component" value="Unassembled WGS sequence"/>
</dbReference>
<feature type="region of interest" description="Disordered" evidence="1">
    <location>
        <begin position="214"/>
        <end position="236"/>
    </location>
</feature>
<sequence>MGPWSLAGIEVTIGYVVALAAAALWARLVMRRPAPRHRDHSAAPLSVTELAYLADGPRRVVHAAVTRLLGTGALRIDRDGTLRATGDGEPGTAGQPDPVEGAVLAAVGAGAPIGTLAGRVAGDPAVRAISIRLAELDLLSAAQASRARQRVALLPLIGLALLGALRCAQLAWTGQPMLGVTVLLALTGAVLAAIPPAAAGRRTALGEEVLRQARRRSAERGTPHPEESVALHGLLGHPDPRLRALLCGAPERAEETSGAHHPGR</sequence>
<feature type="transmembrane region" description="Helical" evidence="2">
    <location>
        <begin position="178"/>
        <end position="198"/>
    </location>
</feature>
<keyword evidence="2" id="KW-1133">Transmembrane helix</keyword>
<dbReference type="EMBL" id="BJFL01000038">
    <property type="protein sequence ID" value="GDY33297.1"/>
    <property type="molecule type" value="Genomic_DNA"/>
</dbReference>
<name>A0A4D4JHC7_9PSEU</name>
<accession>A0A4D4JHC7</accession>
<evidence type="ECO:0000256" key="1">
    <source>
        <dbReference type="SAM" id="MobiDB-lite"/>
    </source>
</evidence>
<gene>
    <name evidence="3" type="ORF">GTS_49300</name>
</gene>
<comment type="caution">
    <text evidence="3">The sequence shown here is derived from an EMBL/GenBank/DDBJ whole genome shotgun (WGS) entry which is preliminary data.</text>
</comment>
<keyword evidence="2" id="KW-0812">Transmembrane</keyword>
<feature type="transmembrane region" description="Helical" evidence="2">
    <location>
        <begin position="12"/>
        <end position="30"/>
    </location>
</feature>
<evidence type="ECO:0000313" key="3">
    <source>
        <dbReference type="EMBL" id="GDY33297.1"/>
    </source>
</evidence>
<evidence type="ECO:0000313" key="4">
    <source>
        <dbReference type="Proteomes" id="UP000298860"/>
    </source>
</evidence>
<evidence type="ECO:0008006" key="5">
    <source>
        <dbReference type="Google" id="ProtNLM"/>
    </source>
</evidence>
<dbReference type="AlphaFoldDB" id="A0A4D4JHC7"/>
<keyword evidence="4" id="KW-1185">Reference proteome</keyword>
<dbReference type="InterPro" id="IPR026467">
    <property type="entry name" value="Ser/Gly_Cys_C_dom"/>
</dbReference>
<feature type="transmembrane region" description="Helical" evidence="2">
    <location>
        <begin position="151"/>
        <end position="172"/>
    </location>
</feature>
<dbReference type="NCBIfam" id="TIGR04222">
    <property type="entry name" value="near_uncomplex"/>
    <property type="match status" value="1"/>
</dbReference>
<evidence type="ECO:0000256" key="2">
    <source>
        <dbReference type="SAM" id="Phobius"/>
    </source>
</evidence>